<evidence type="ECO:0000313" key="3">
    <source>
        <dbReference type="Proteomes" id="UP000254465"/>
    </source>
</evidence>
<name>A0A0F5EVY1_AVIPA</name>
<dbReference type="Gene3D" id="1.10.287.540">
    <property type="entry name" value="Helix hairpin bin"/>
    <property type="match status" value="1"/>
</dbReference>
<dbReference type="RefSeq" id="WP_017805697.1">
    <property type="nucleotide sequence ID" value="NZ_PQVK01000210.1"/>
</dbReference>
<gene>
    <name evidence="2" type="primary">ynzC</name>
    <name evidence="2" type="ORF">NCTC11296_01858</name>
</gene>
<proteinExistence type="inferred from homology"/>
<sequence length="79" mass="8748">MRILELDRINELARKAKVTALSEAELNERSALRQRYLAAIHGQLTNILSTVSVVDPDGNDVTPTKLREAQRSGMQVATC</sequence>
<dbReference type="SUPFAM" id="SSF158221">
    <property type="entry name" value="YnzC-like"/>
    <property type="match status" value="1"/>
</dbReference>
<reference evidence="2 3" key="1">
    <citation type="submission" date="2018-06" db="EMBL/GenBank/DDBJ databases">
        <authorList>
            <consortium name="Pathogen Informatics"/>
            <person name="Doyle S."/>
        </authorList>
    </citation>
    <scope>NUCLEOTIDE SEQUENCE [LARGE SCALE GENOMIC DNA]</scope>
    <source>
        <strain evidence="2 3">NCTC11296</strain>
    </source>
</reference>
<dbReference type="InterPro" id="IPR009242">
    <property type="entry name" value="DUF896"/>
</dbReference>
<accession>A0A0F5EVY1</accession>
<dbReference type="PANTHER" id="PTHR37300:SF2">
    <property type="entry name" value="UPF0291 PROTEIN BC_1827"/>
    <property type="match status" value="1"/>
</dbReference>
<dbReference type="eggNOG" id="COG4224">
    <property type="taxonomic scope" value="Bacteria"/>
</dbReference>
<evidence type="ECO:0000313" key="2">
    <source>
        <dbReference type="EMBL" id="STO71942.1"/>
    </source>
</evidence>
<dbReference type="HAMAP" id="MF_01103">
    <property type="entry name" value="UPF0291"/>
    <property type="match status" value="1"/>
</dbReference>
<dbReference type="PANTHER" id="PTHR37300">
    <property type="entry name" value="UPF0291 PROTEIN CBO2609/CLC_2481"/>
    <property type="match status" value="1"/>
</dbReference>
<dbReference type="Proteomes" id="UP000254465">
    <property type="component" value="Unassembled WGS sequence"/>
</dbReference>
<dbReference type="Pfam" id="PF05979">
    <property type="entry name" value="DUF896"/>
    <property type="match status" value="1"/>
</dbReference>
<evidence type="ECO:0000256" key="1">
    <source>
        <dbReference type="ARBA" id="ARBA00022490"/>
    </source>
</evidence>
<organism evidence="2 3">
    <name type="scientific">Avibacterium paragallinarum</name>
    <name type="common">Haemophilus gallinarum</name>
    <dbReference type="NCBI Taxonomy" id="728"/>
    <lineage>
        <taxon>Bacteria</taxon>
        <taxon>Pseudomonadati</taxon>
        <taxon>Pseudomonadota</taxon>
        <taxon>Gammaproteobacteria</taxon>
        <taxon>Pasteurellales</taxon>
        <taxon>Pasteurellaceae</taxon>
        <taxon>Avibacterium</taxon>
    </lineage>
</organism>
<protein>
    <submittedName>
        <fullName evidence="2">Uncharacterized protein conserved in bacteria</fullName>
    </submittedName>
</protein>
<keyword evidence="1" id="KW-0963">Cytoplasm</keyword>
<dbReference type="EMBL" id="UGHK01000002">
    <property type="protein sequence ID" value="STO71942.1"/>
    <property type="molecule type" value="Genomic_DNA"/>
</dbReference>
<dbReference type="AlphaFoldDB" id="A0A0F5EVY1"/>
<dbReference type="OrthoDB" id="390105at2"/>